<evidence type="ECO:0000256" key="1">
    <source>
        <dbReference type="ARBA" id="ARBA00008056"/>
    </source>
</evidence>
<dbReference type="PRINTS" id="PR00682">
    <property type="entry name" value="IPNSYNTHASE"/>
</dbReference>
<reference evidence="7" key="1">
    <citation type="journal article" date="2017" name="Cell">
        <title>Insights into land plant evolution garnered from the Marchantia polymorpha genome.</title>
        <authorList>
            <person name="Bowman J.L."/>
            <person name="Kohchi T."/>
            <person name="Yamato K.T."/>
            <person name="Jenkins J."/>
            <person name="Shu S."/>
            <person name="Ishizaki K."/>
            <person name="Yamaoka S."/>
            <person name="Nishihama R."/>
            <person name="Nakamura Y."/>
            <person name="Berger F."/>
            <person name="Adam C."/>
            <person name="Aki S.S."/>
            <person name="Althoff F."/>
            <person name="Araki T."/>
            <person name="Arteaga-Vazquez M.A."/>
            <person name="Balasubrmanian S."/>
            <person name="Barry K."/>
            <person name="Bauer D."/>
            <person name="Boehm C.R."/>
            <person name="Briginshaw L."/>
            <person name="Caballero-Perez J."/>
            <person name="Catarino B."/>
            <person name="Chen F."/>
            <person name="Chiyoda S."/>
            <person name="Chovatia M."/>
            <person name="Davies K.M."/>
            <person name="Delmans M."/>
            <person name="Demura T."/>
            <person name="Dierschke T."/>
            <person name="Dolan L."/>
            <person name="Dorantes-Acosta A.E."/>
            <person name="Eklund D.M."/>
            <person name="Florent S.N."/>
            <person name="Flores-Sandoval E."/>
            <person name="Fujiyama A."/>
            <person name="Fukuzawa H."/>
            <person name="Galik B."/>
            <person name="Grimanelli D."/>
            <person name="Grimwood J."/>
            <person name="Grossniklaus U."/>
            <person name="Hamada T."/>
            <person name="Haseloff J."/>
            <person name="Hetherington A.J."/>
            <person name="Higo A."/>
            <person name="Hirakawa Y."/>
            <person name="Hundley H.N."/>
            <person name="Ikeda Y."/>
            <person name="Inoue K."/>
            <person name="Inoue S.I."/>
            <person name="Ishida S."/>
            <person name="Jia Q."/>
            <person name="Kakita M."/>
            <person name="Kanazawa T."/>
            <person name="Kawai Y."/>
            <person name="Kawashima T."/>
            <person name="Kennedy M."/>
            <person name="Kinose K."/>
            <person name="Kinoshita T."/>
            <person name="Kohara Y."/>
            <person name="Koide E."/>
            <person name="Komatsu K."/>
            <person name="Kopischke S."/>
            <person name="Kubo M."/>
            <person name="Kyozuka J."/>
            <person name="Lagercrantz U."/>
            <person name="Lin S.S."/>
            <person name="Lindquist E."/>
            <person name="Lipzen A.M."/>
            <person name="Lu C.W."/>
            <person name="De Luna E."/>
            <person name="Martienssen R.A."/>
            <person name="Minamino N."/>
            <person name="Mizutani M."/>
            <person name="Mizutani M."/>
            <person name="Mochizuki N."/>
            <person name="Monte I."/>
            <person name="Mosher R."/>
            <person name="Nagasaki H."/>
            <person name="Nakagami H."/>
            <person name="Naramoto S."/>
            <person name="Nishitani K."/>
            <person name="Ohtani M."/>
            <person name="Okamoto T."/>
            <person name="Okumura M."/>
            <person name="Phillips J."/>
            <person name="Pollak B."/>
            <person name="Reinders A."/>
            <person name="Rovekamp M."/>
            <person name="Sano R."/>
            <person name="Sawa S."/>
            <person name="Schmid M.W."/>
            <person name="Shirakawa M."/>
            <person name="Solano R."/>
            <person name="Spunde A."/>
            <person name="Suetsugu N."/>
            <person name="Sugano S."/>
            <person name="Sugiyama A."/>
            <person name="Sun R."/>
            <person name="Suzuki Y."/>
            <person name="Takenaka M."/>
            <person name="Takezawa D."/>
            <person name="Tomogane H."/>
            <person name="Tsuzuki M."/>
            <person name="Ueda T."/>
            <person name="Umeda M."/>
            <person name="Ward J.M."/>
            <person name="Watanabe Y."/>
            <person name="Yazaki K."/>
            <person name="Yokoyama R."/>
            <person name="Yoshitake Y."/>
            <person name="Yotsui I."/>
            <person name="Zachgo S."/>
            <person name="Schmutz J."/>
        </authorList>
    </citation>
    <scope>NUCLEOTIDE SEQUENCE [LARGE SCALE GENOMIC DNA]</scope>
    <source>
        <strain evidence="7">Tak-1</strain>
    </source>
</reference>
<dbReference type="Pfam" id="PF03171">
    <property type="entry name" value="2OG-FeII_Oxy"/>
    <property type="match status" value="1"/>
</dbReference>
<dbReference type="PANTHER" id="PTHR47991">
    <property type="entry name" value="OXOGLUTARATE/IRON-DEPENDENT DIOXYGENASE"/>
    <property type="match status" value="1"/>
</dbReference>
<keyword evidence="3 4" id="KW-0408">Iron</keyword>
<evidence type="ECO:0000256" key="2">
    <source>
        <dbReference type="ARBA" id="ARBA00022723"/>
    </source>
</evidence>
<accession>A0A2R6X2X2</accession>
<dbReference type="Gramene" id="Mp2g20900.1">
    <property type="protein sequence ID" value="Mp2g20900.1.cds"/>
    <property type="gene ID" value="Mp2g20900"/>
</dbReference>
<gene>
    <name evidence="6" type="ORF">MARPO_0040s0122</name>
</gene>
<dbReference type="InterPro" id="IPR027443">
    <property type="entry name" value="IPNS-like_sf"/>
</dbReference>
<proteinExistence type="inferred from homology"/>
<dbReference type="PROSITE" id="PS51471">
    <property type="entry name" value="FE2OG_OXY"/>
    <property type="match status" value="1"/>
</dbReference>
<evidence type="ECO:0000256" key="4">
    <source>
        <dbReference type="RuleBase" id="RU003682"/>
    </source>
</evidence>
<sequence length="322" mass="35917">MAVDDMSSDNGIAVIDLADIDSGPGFKRICEEVAKACEEWGFFHIINHGVDMSLIRRTQKAYKDFFHLPKEEKKKYAMTKVYQGWYSPELYDDSDVKKFPLNIGNTSECLYYIVLSDNPNHETVFSLIPPDLRPTLLEFTKEVAAAQERVLAAMSVALGLDAAALQKRCESIDVGIRANYYPLQTEGKAVGEILPHSDLPAIVFLFSDTVPGLEIRKDGRWVPVKPVPDAFVVNVGDSLEMMSNGRFRSVEHRATGNETEERMSLVSFYMPAKAATIDPIQELLDESHPPQYGSAKYGDMLSALISQRLNGKAFVNSLKIKS</sequence>
<keyword evidence="7" id="KW-1185">Reference proteome</keyword>
<keyword evidence="2 4" id="KW-0479">Metal-binding</keyword>
<dbReference type="OrthoDB" id="288590at2759"/>
<name>A0A2R6X2X2_MARPO</name>
<evidence type="ECO:0000313" key="7">
    <source>
        <dbReference type="Proteomes" id="UP000244005"/>
    </source>
</evidence>
<dbReference type="InterPro" id="IPR005123">
    <property type="entry name" value="Oxoglu/Fe-dep_dioxygenase_dom"/>
</dbReference>
<protein>
    <recommendedName>
        <fullName evidence="5">Fe2OG dioxygenase domain-containing protein</fullName>
    </recommendedName>
</protein>
<dbReference type="GO" id="GO:0016491">
    <property type="term" value="F:oxidoreductase activity"/>
    <property type="evidence" value="ECO:0007669"/>
    <property type="project" value="UniProtKB-KW"/>
</dbReference>
<dbReference type="Pfam" id="PF14226">
    <property type="entry name" value="DIOX_N"/>
    <property type="match status" value="1"/>
</dbReference>
<evidence type="ECO:0000313" key="6">
    <source>
        <dbReference type="EMBL" id="PTQ40454.1"/>
    </source>
</evidence>
<dbReference type="InterPro" id="IPR026992">
    <property type="entry name" value="DIOX_N"/>
</dbReference>
<comment type="similarity">
    <text evidence="1 4">Belongs to the iron/ascorbate-dependent oxidoreductase family.</text>
</comment>
<dbReference type="Proteomes" id="UP000244005">
    <property type="component" value="Unassembled WGS sequence"/>
</dbReference>
<keyword evidence="4" id="KW-0560">Oxidoreductase</keyword>
<dbReference type="InterPro" id="IPR044861">
    <property type="entry name" value="IPNS-like_FE2OG_OXY"/>
</dbReference>
<dbReference type="InterPro" id="IPR050295">
    <property type="entry name" value="Plant_2OG-oxidoreductases"/>
</dbReference>
<evidence type="ECO:0000259" key="5">
    <source>
        <dbReference type="PROSITE" id="PS51471"/>
    </source>
</evidence>
<dbReference type="Gene3D" id="2.60.120.330">
    <property type="entry name" value="B-lactam Antibiotic, Isopenicillin N Synthase, Chain"/>
    <property type="match status" value="1"/>
</dbReference>
<evidence type="ECO:0000256" key="3">
    <source>
        <dbReference type="ARBA" id="ARBA00023004"/>
    </source>
</evidence>
<dbReference type="SUPFAM" id="SSF51197">
    <property type="entry name" value="Clavaminate synthase-like"/>
    <property type="match status" value="1"/>
</dbReference>
<dbReference type="GO" id="GO:0046872">
    <property type="term" value="F:metal ion binding"/>
    <property type="evidence" value="ECO:0007669"/>
    <property type="project" value="UniProtKB-KW"/>
</dbReference>
<organism evidence="6 7">
    <name type="scientific">Marchantia polymorpha</name>
    <name type="common">Common liverwort</name>
    <name type="synonym">Marchantia aquatica</name>
    <dbReference type="NCBI Taxonomy" id="3197"/>
    <lineage>
        <taxon>Eukaryota</taxon>
        <taxon>Viridiplantae</taxon>
        <taxon>Streptophyta</taxon>
        <taxon>Embryophyta</taxon>
        <taxon>Marchantiophyta</taxon>
        <taxon>Marchantiopsida</taxon>
        <taxon>Marchantiidae</taxon>
        <taxon>Marchantiales</taxon>
        <taxon>Marchantiaceae</taxon>
        <taxon>Marchantia</taxon>
    </lineage>
</organism>
<dbReference type="EMBL" id="KZ772712">
    <property type="protein sequence ID" value="PTQ40454.1"/>
    <property type="molecule type" value="Genomic_DNA"/>
</dbReference>
<feature type="domain" description="Fe2OG dioxygenase" evidence="5">
    <location>
        <begin position="171"/>
        <end position="271"/>
    </location>
</feature>
<dbReference type="AlphaFoldDB" id="A0A2R6X2X2"/>